<dbReference type="InterPro" id="IPR003497">
    <property type="entry name" value="BRO_N_domain"/>
</dbReference>
<accession>A0A0R1TZ55</accession>
<proteinExistence type="predicted"/>
<comment type="caution">
    <text evidence="2">The sequence shown here is derived from an EMBL/GenBank/DDBJ whole genome shotgun (WGS) entry which is preliminary data.</text>
</comment>
<dbReference type="AlphaFoldDB" id="A0A0R1TZ55"/>
<dbReference type="OrthoDB" id="9812611at2"/>
<dbReference type="PANTHER" id="PTHR36180">
    <property type="entry name" value="DNA-BINDING PROTEIN-RELATED-RELATED"/>
    <property type="match status" value="1"/>
</dbReference>
<dbReference type="Pfam" id="PF02498">
    <property type="entry name" value="Bro-N"/>
    <property type="match status" value="1"/>
</dbReference>
<evidence type="ECO:0000313" key="3">
    <source>
        <dbReference type="Proteomes" id="UP000051922"/>
    </source>
</evidence>
<dbReference type="PANTHER" id="PTHR36180:SF2">
    <property type="entry name" value="BRO FAMILY PROTEIN"/>
    <property type="match status" value="1"/>
</dbReference>
<dbReference type="GO" id="GO:0003677">
    <property type="term" value="F:DNA binding"/>
    <property type="evidence" value="ECO:0007669"/>
    <property type="project" value="InterPro"/>
</dbReference>
<protein>
    <submittedName>
        <fullName evidence="2">Prophage antirepressor</fullName>
    </submittedName>
</protein>
<evidence type="ECO:0000313" key="2">
    <source>
        <dbReference type="EMBL" id="KRL86406.1"/>
    </source>
</evidence>
<dbReference type="Proteomes" id="UP000051922">
    <property type="component" value="Unassembled WGS sequence"/>
</dbReference>
<gene>
    <name evidence="2" type="ORF">FC50_GL000927</name>
</gene>
<keyword evidence="3" id="KW-1185">Reference proteome</keyword>
<name>A0A0R1TZ55_9LACO</name>
<evidence type="ECO:0000259" key="1">
    <source>
        <dbReference type="PROSITE" id="PS51750"/>
    </source>
</evidence>
<organism evidence="2 3">
    <name type="scientific">Lacticaseibacillus pantheris DSM 15945 = JCM 12539 = NBRC 106106</name>
    <dbReference type="NCBI Taxonomy" id="1423783"/>
    <lineage>
        <taxon>Bacteria</taxon>
        <taxon>Bacillati</taxon>
        <taxon>Bacillota</taxon>
        <taxon>Bacilli</taxon>
        <taxon>Lactobacillales</taxon>
        <taxon>Lactobacillaceae</taxon>
        <taxon>Lacticaseibacillus</taxon>
    </lineage>
</organism>
<dbReference type="InterPro" id="IPR005039">
    <property type="entry name" value="Ant_C"/>
</dbReference>
<sequence>MNEPREFNFKGWPVRTVLVGDEPMFVGKDVAGVLGYSRPANAVSKYVPEKYKGVTKLMTPGGQQDFVTISEAGLYKLIFKSDMPNAEEFSDWVSEDVLPSIRKHGAYMTSAAIERALLNPDTVIELATELKQERAARMNLEGENTRLRPKALFADAVSASDTTILVGDLAKLLRQNGVEIGANRLFKWLRRNGYLIRREGADYNSPTQKAVDQGLFKIKESTHINGDGNPIVTKTPRVTGKGQRYFLDKFLTPEVLA</sequence>
<dbReference type="STRING" id="1423783.FC50_GL000927"/>
<dbReference type="PATRIC" id="fig|1423783.4.peg.957"/>
<dbReference type="SMART" id="SM01040">
    <property type="entry name" value="Bro-N"/>
    <property type="match status" value="1"/>
</dbReference>
<reference evidence="2 3" key="1">
    <citation type="journal article" date="2015" name="Genome Announc.">
        <title>Expanding the biotechnology potential of lactobacilli through comparative genomics of 213 strains and associated genera.</title>
        <authorList>
            <person name="Sun Z."/>
            <person name="Harris H.M."/>
            <person name="McCann A."/>
            <person name="Guo C."/>
            <person name="Argimon S."/>
            <person name="Zhang W."/>
            <person name="Yang X."/>
            <person name="Jeffery I.B."/>
            <person name="Cooney J.C."/>
            <person name="Kagawa T.F."/>
            <person name="Liu W."/>
            <person name="Song Y."/>
            <person name="Salvetti E."/>
            <person name="Wrobel A."/>
            <person name="Rasinkangas P."/>
            <person name="Parkhill J."/>
            <person name="Rea M.C."/>
            <person name="O'Sullivan O."/>
            <person name="Ritari J."/>
            <person name="Douillard F.P."/>
            <person name="Paul Ross R."/>
            <person name="Yang R."/>
            <person name="Briner A.E."/>
            <person name="Felis G.E."/>
            <person name="de Vos W.M."/>
            <person name="Barrangou R."/>
            <person name="Klaenhammer T.R."/>
            <person name="Caufield P.W."/>
            <person name="Cui Y."/>
            <person name="Zhang H."/>
            <person name="O'Toole P.W."/>
        </authorList>
    </citation>
    <scope>NUCLEOTIDE SEQUENCE [LARGE SCALE GENOMIC DNA]</scope>
    <source>
        <strain evidence="2 3">DSM 15945</strain>
    </source>
</reference>
<dbReference type="Pfam" id="PF03374">
    <property type="entry name" value="ANT"/>
    <property type="match status" value="1"/>
</dbReference>
<dbReference type="EMBL" id="AZFJ01000045">
    <property type="protein sequence ID" value="KRL86406.1"/>
    <property type="molecule type" value="Genomic_DNA"/>
</dbReference>
<dbReference type="RefSeq" id="WP_054649977.1">
    <property type="nucleotide sequence ID" value="NZ_AZFJ01000045.1"/>
</dbReference>
<feature type="domain" description="Bro-N" evidence="1">
    <location>
        <begin position="1"/>
        <end position="105"/>
    </location>
</feature>
<dbReference type="PROSITE" id="PS51750">
    <property type="entry name" value="BRO_N"/>
    <property type="match status" value="1"/>
</dbReference>